<keyword evidence="1" id="KW-1133">Transmembrane helix</keyword>
<keyword evidence="1" id="KW-0472">Membrane</keyword>
<reference evidence="2 3" key="1">
    <citation type="submission" date="2024-11" db="EMBL/GenBank/DDBJ databases">
        <title>Chromosome-level genome assembly of the freshwater bivalve Anodonta woodiana.</title>
        <authorList>
            <person name="Chen X."/>
        </authorList>
    </citation>
    <scope>NUCLEOTIDE SEQUENCE [LARGE SCALE GENOMIC DNA]</scope>
    <source>
        <strain evidence="2">MN2024</strain>
        <tissue evidence="2">Gills</tissue>
    </source>
</reference>
<sequence>MIPFSAFTPRMWAAVILAGLGVLLGIISLASTSWNDFTNSTLGLWKFCVVSASTCVDSSLILTDTMKAGRALVLLGFLVWLVTLILLIVYVIKMDLNMVLAAIISGIVCASLMLLGAILWTTGVNIFLSWGYYLCYISAILAAALSGNLYQMRKQLLTEGTIATTSSSTVTTVHTQHAVVG</sequence>
<feature type="transmembrane region" description="Helical" evidence="1">
    <location>
        <begin position="99"/>
        <end position="120"/>
    </location>
</feature>
<gene>
    <name evidence="2" type="ORF">ACJMK2_037709</name>
</gene>
<organism evidence="2 3">
    <name type="scientific">Sinanodonta woodiana</name>
    <name type="common">Chinese pond mussel</name>
    <name type="synonym">Anodonta woodiana</name>
    <dbReference type="NCBI Taxonomy" id="1069815"/>
    <lineage>
        <taxon>Eukaryota</taxon>
        <taxon>Metazoa</taxon>
        <taxon>Spiralia</taxon>
        <taxon>Lophotrochozoa</taxon>
        <taxon>Mollusca</taxon>
        <taxon>Bivalvia</taxon>
        <taxon>Autobranchia</taxon>
        <taxon>Heteroconchia</taxon>
        <taxon>Palaeoheterodonta</taxon>
        <taxon>Unionida</taxon>
        <taxon>Unionoidea</taxon>
        <taxon>Unionidae</taxon>
        <taxon>Unioninae</taxon>
        <taxon>Sinanodonta</taxon>
    </lineage>
</organism>
<name>A0ABD3WLQ0_SINWO</name>
<keyword evidence="1" id="KW-0812">Transmembrane</keyword>
<feature type="transmembrane region" description="Helical" evidence="1">
    <location>
        <begin position="126"/>
        <end position="145"/>
    </location>
</feature>
<dbReference type="Proteomes" id="UP001634394">
    <property type="component" value="Unassembled WGS sequence"/>
</dbReference>
<evidence type="ECO:0000313" key="3">
    <source>
        <dbReference type="Proteomes" id="UP001634394"/>
    </source>
</evidence>
<keyword evidence="3" id="KW-1185">Reference proteome</keyword>
<comment type="caution">
    <text evidence="2">The sequence shown here is derived from an EMBL/GenBank/DDBJ whole genome shotgun (WGS) entry which is preliminary data.</text>
</comment>
<protein>
    <submittedName>
        <fullName evidence="2">Uncharacterized protein</fullName>
    </submittedName>
</protein>
<dbReference type="AlphaFoldDB" id="A0ABD3WLQ0"/>
<evidence type="ECO:0000256" key="1">
    <source>
        <dbReference type="SAM" id="Phobius"/>
    </source>
</evidence>
<dbReference type="EMBL" id="JBJQND010000006">
    <property type="protein sequence ID" value="KAL3874737.1"/>
    <property type="molecule type" value="Genomic_DNA"/>
</dbReference>
<proteinExistence type="predicted"/>
<feature type="transmembrane region" description="Helical" evidence="1">
    <location>
        <begin position="71"/>
        <end position="92"/>
    </location>
</feature>
<evidence type="ECO:0000313" key="2">
    <source>
        <dbReference type="EMBL" id="KAL3874737.1"/>
    </source>
</evidence>
<accession>A0ABD3WLQ0</accession>